<dbReference type="InterPro" id="IPR051091">
    <property type="entry name" value="O-Glucosyltr/Glycosyltrsf_90"/>
</dbReference>
<comment type="caution">
    <text evidence="1">The sequence shown here is derived from an EMBL/GenBank/DDBJ whole genome shotgun (WGS) entry which is preliminary data.</text>
</comment>
<dbReference type="OrthoDB" id="3246367at2759"/>
<protein>
    <recommendedName>
        <fullName evidence="3">Glycosyl transferase CAP10 domain-containing protein</fullName>
    </recommendedName>
</protein>
<reference evidence="1 2" key="1">
    <citation type="submission" date="2016-03" db="EMBL/GenBank/DDBJ databases">
        <title>Comparative genomics of the ectomycorrhizal sister species Rhizopogon vinicolor and Rhizopogon vesiculosus (Basidiomycota: Boletales) reveals a divergence of the mating type B locus.</title>
        <authorList>
            <person name="Mujic A.B."/>
            <person name="Kuo A."/>
            <person name="Tritt A."/>
            <person name="Lipzen A."/>
            <person name="Chen C."/>
            <person name="Johnson J."/>
            <person name="Sharma A."/>
            <person name="Barry K."/>
            <person name="Grigoriev I.V."/>
            <person name="Spatafora J.W."/>
        </authorList>
    </citation>
    <scope>NUCLEOTIDE SEQUENCE [LARGE SCALE GENOMIC DNA]</scope>
    <source>
        <strain evidence="1 2">AM-OR11-056</strain>
    </source>
</reference>
<evidence type="ECO:0000313" key="1">
    <source>
        <dbReference type="EMBL" id="OJA10393.1"/>
    </source>
</evidence>
<dbReference type="AlphaFoldDB" id="A0A1J8Q9U6"/>
<dbReference type="STRING" id="180088.A0A1J8Q9U6"/>
<proteinExistence type="predicted"/>
<dbReference type="PANTHER" id="PTHR12203">
    <property type="entry name" value="KDEL LYS-ASP-GLU-LEU CONTAINING - RELATED"/>
    <property type="match status" value="1"/>
</dbReference>
<accession>A0A1J8Q9U6</accession>
<dbReference type="PANTHER" id="PTHR12203:SF35">
    <property type="entry name" value="PROTEIN O-GLUCOSYLTRANSFERASE 1"/>
    <property type="match status" value="1"/>
</dbReference>
<name>A0A1J8Q9U6_9AGAM</name>
<evidence type="ECO:0008006" key="3">
    <source>
        <dbReference type="Google" id="ProtNLM"/>
    </source>
</evidence>
<dbReference type="EMBL" id="LVVM01005498">
    <property type="protein sequence ID" value="OJA10393.1"/>
    <property type="molecule type" value="Genomic_DNA"/>
</dbReference>
<gene>
    <name evidence="1" type="ORF">AZE42_12835</name>
</gene>
<dbReference type="Proteomes" id="UP000183567">
    <property type="component" value="Unassembled WGS sequence"/>
</dbReference>
<keyword evidence="2" id="KW-1185">Reference proteome</keyword>
<organism evidence="1 2">
    <name type="scientific">Rhizopogon vesiculosus</name>
    <dbReference type="NCBI Taxonomy" id="180088"/>
    <lineage>
        <taxon>Eukaryota</taxon>
        <taxon>Fungi</taxon>
        <taxon>Dikarya</taxon>
        <taxon>Basidiomycota</taxon>
        <taxon>Agaricomycotina</taxon>
        <taxon>Agaricomycetes</taxon>
        <taxon>Agaricomycetidae</taxon>
        <taxon>Boletales</taxon>
        <taxon>Suillineae</taxon>
        <taxon>Rhizopogonaceae</taxon>
        <taxon>Rhizopogon</taxon>
    </lineage>
</organism>
<sequence>MLRMRVTRKTSTTWRFRVKRRKILSSGAVQRQHPSGLCSKLPLTQFPPHDTRRRVRSPHHRPCRPIKLHPALRRFIATTVPARTLNSEIMDAAFVSSTNSYPGGEEALRQHHRFALVVPLDEHWAYKYFIDLDGMEYSGRFMVLLASESAVLKSTVWREYLTDWLQPCVSRARDDSGRKRSVGSRIWKRMFIDCVWNMRDFGRMICAQWILTRSGTCHAYFV</sequence>
<evidence type="ECO:0000313" key="2">
    <source>
        <dbReference type="Proteomes" id="UP000183567"/>
    </source>
</evidence>